<comment type="caution">
    <text evidence="1">The sequence shown here is derived from an EMBL/GenBank/DDBJ whole genome shotgun (WGS) entry which is preliminary data.</text>
</comment>
<evidence type="ECO:0000313" key="1">
    <source>
        <dbReference type="EMBL" id="KKL21083.1"/>
    </source>
</evidence>
<reference evidence="1" key="1">
    <citation type="journal article" date="2015" name="Nature">
        <title>Complex archaea that bridge the gap between prokaryotes and eukaryotes.</title>
        <authorList>
            <person name="Spang A."/>
            <person name="Saw J.H."/>
            <person name="Jorgensen S.L."/>
            <person name="Zaremba-Niedzwiedzka K."/>
            <person name="Martijn J."/>
            <person name="Lind A.E."/>
            <person name="van Eijk R."/>
            <person name="Schleper C."/>
            <person name="Guy L."/>
            <person name="Ettema T.J."/>
        </authorList>
    </citation>
    <scope>NUCLEOTIDE SEQUENCE</scope>
</reference>
<name>A0A0F9EAK0_9ZZZZ</name>
<organism evidence="1">
    <name type="scientific">marine sediment metagenome</name>
    <dbReference type="NCBI Taxonomy" id="412755"/>
    <lineage>
        <taxon>unclassified sequences</taxon>
        <taxon>metagenomes</taxon>
        <taxon>ecological metagenomes</taxon>
    </lineage>
</organism>
<dbReference type="AlphaFoldDB" id="A0A0F9EAK0"/>
<dbReference type="EMBL" id="LAZR01037860">
    <property type="protein sequence ID" value="KKL21083.1"/>
    <property type="molecule type" value="Genomic_DNA"/>
</dbReference>
<proteinExistence type="predicted"/>
<accession>A0A0F9EAK0</accession>
<protein>
    <submittedName>
        <fullName evidence="1">Uncharacterized protein</fullName>
    </submittedName>
</protein>
<sequence>MSKESYREAYNTAFGIKKSTEGLNMGERFVWVKFRGEWVPARTNDDGEYFYIIGEQLWFDTNDIEDVGMPINKPVGYA</sequence>
<gene>
    <name evidence="1" type="ORF">LCGC14_2449010</name>
</gene>